<evidence type="ECO:0000256" key="2">
    <source>
        <dbReference type="SAM" id="Phobius"/>
    </source>
</evidence>
<evidence type="ECO:0000313" key="4">
    <source>
        <dbReference type="Proteomes" id="UP000236286"/>
    </source>
</evidence>
<gene>
    <name evidence="3" type="ORF">CR492_01010</name>
</gene>
<dbReference type="RefSeq" id="WP_102841847.1">
    <property type="nucleotide sequence ID" value="NZ_PDZR01000001.1"/>
</dbReference>
<comment type="caution">
    <text evidence="3">The sequence shown here is derived from an EMBL/GenBank/DDBJ whole genome shotgun (WGS) entry which is preliminary data.</text>
</comment>
<dbReference type="EMBL" id="PDZR01000001">
    <property type="protein sequence ID" value="PNG27540.1"/>
    <property type="molecule type" value="Genomic_DNA"/>
</dbReference>
<dbReference type="AlphaFoldDB" id="A0A2J7TL97"/>
<keyword evidence="2" id="KW-0812">Transmembrane</keyword>
<feature type="transmembrane region" description="Helical" evidence="2">
    <location>
        <begin position="107"/>
        <end position="132"/>
    </location>
</feature>
<sequence length="349" mass="36607">MDHEPDVPPPGDGLEGHSHGLEPGASEATSRDIVPADGARHDLNEGLDGEIRADGAGEDSEHSALGGQEDGGLRAPDAGASDLTRFFATRDDRELPPEPPSGRLATFINYGSSAAFVLAVLGFAFAAGTYFFGGNPGAGSDRTASQIAVRESADRAEMLRKTQAMVTEIGALRANVEALRVSVAQSQAGKDQHGLEKSVDALKAKVDSIKTDSAGALSELAAKVDRLQRDPALKQVAERLDRIEKQTALPTGSIAPIVKAATQEQKNAPPKSQPAADASKRPQLITSWVVRQVYDGVALIENARGSMEVAIGDQIPGAGTVKSIERRGGGWIVVTSRGLVDYDHSILIP</sequence>
<proteinExistence type="predicted"/>
<keyword evidence="2" id="KW-1133">Transmembrane helix</keyword>
<reference evidence="3 4" key="1">
    <citation type="submission" date="2017-10" db="EMBL/GenBank/DDBJ databases">
        <title>Genome announcement of Methylocella silvestris TVC from permafrost.</title>
        <authorList>
            <person name="Wang J."/>
            <person name="Geng K."/>
            <person name="Ul-Haque F."/>
            <person name="Crombie A.T."/>
            <person name="Street L.E."/>
            <person name="Wookey P.A."/>
            <person name="Murrell J.C."/>
            <person name="Pratscher J."/>
        </authorList>
    </citation>
    <scope>NUCLEOTIDE SEQUENCE [LARGE SCALE GENOMIC DNA]</scope>
    <source>
        <strain evidence="3 4">TVC</strain>
    </source>
</reference>
<organism evidence="3 4">
    <name type="scientific">Methylocella silvestris</name>
    <dbReference type="NCBI Taxonomy" id="199596"/>
    <lineage>
        <taxon>Bacteria</taxon>
        <taxon>Pseudomonadati</taxon>
        <taxon>Pseudomonadota</taxon>
        <taxon>Alphaproteobacteria</taxon>
        <taxon>Hyphomicrobiales</taxon>
        <taxon>Beijerinckiaceae</taxon>
        <taxon>Methylocella</taxon>
    </lineage>
</organism>
<evidence type="ECO:0000313" key="3">
    <source>
        <dbReference type="EMBL" id="PNG27540.1"/>
    </source>
</evidence>
<protein>
    <submittedName>
        <fullName evidence="3">Uncharacterized protein</fullName>
    </submittedName>
</protein>
<feature type="region of interest" description="Disordered" evidence="1">
    <location>
        <begin position="1"/>
        <end position="79"/>
    </location>
</feature>
<dbReference type="OrthoDB" id="7926359at2"/>
<feature type="compositionally biased region" description="Basic and acidic residues" evidence="1">
    <location>
        <begin position="38"/>
        <end position="62"/>
    </location>
</feature>
<name>A0A2J7TL97_METSI</name>
<accession>A0A2J7TL97</accession>
<evidence type="ECO:0000256" key="1">
    <source>
        <dbReference type="SAM" id="MobiDB-lite"/>
    </source>
</evidence>
<dbReference type="Proteomes" id="UP000236286">
    <property type="component" value="Unassembled WGS sequence"/>
</dbReference>
<keyword evidence="2" id="KW-0472">Membrane</keyword>